<sequence>MISNYLEEVKKISFSKQESFAMQELWFDLIDYYWDKGLNYYVNIEKEELLDKKGAQKYFIKDGIQVKDVIRYLVLSDLEAQKTKLPILIRTKRLTKSKLEKITS</sequence>
<dbReference type="EMBL" id="CP084167">
    <property type="protein sequence ID" value="UJG42194.1"/>
    <property type="molecule type" value="Genomic_DNA"/>
</dbReference>
<organism evidence="1">
    <name type="scientific">Candidatus Heimdallarchaeum endolithica</name>
    <dbReference type="NCBI Taxonomy" id="2876572"/>
    <lineage>
        <taxon>Archaea</taxon>
        <taxon>Promethearchaeati</taxon>
        <taxon>Candidatus Heimdallarchaeota</taxon>
        <taxon>Candidatus Heimdallarchaeia (ex Rinke et al. 2021) (nom. nud.)</taxon>
        <taxon>Candidatus Heimdallarchaeales</taxon>
        <taxon>Candidatus Heimdallarchaeaceae</taxon>
        <taxon>Candidatus Heimdallarchaeum</taxon>
    </lineage>
</organism>
<protein>
    <submittedName>
        <fullName evidence="1">Uncharacterized protein</fullName>
    </submittedName>
</protein>
<accession>A0A9Y1FMT6</accession>
<gene>
    <name evidence="1" type="ORF">K9W46_07205</name>
</gene>
<reference evidence="1" key="1">
    <citation type="journal article" date="2022" name="Nat. Microbiol.">
        <title>Unique mobile elements and scalable gene flow at the prokaryote-eukaryote boundary revealed by circularized Asgard archaea genomes.</title>
        <authorList>
            <person name="Wu F."/>
            <person name="Speth D.R."/>
            <person name="Philosof A."/>
            <person name="Cremiere A."/>
            <person name="Narayanan A."/>
            <person name="Barco R.A."/>
            <person name="Connon S.A."/>
            <person name="Amend J.P."/>
            <person name="Antoshechkin I.A."/>
            <person name="Orphan V.J."/>
        </authorList>
    </citation>
    <scope>NUCLEOTIDE SEQUENCE</scope>
    <source>
        <strain evidence="1">PR6</strain>
    </source>
</reference>
<evidence type="ECO:0000313" key="1">
    <source>
        <dbReference type="EMBL" id="UJG42194.1"/>
    </source>
</evidence>
<proteinExistence type="predicted"/>
<dbReference type="Proteomes" id="UP001200513">
    <property type="component" value="Chromosome"/>
</dbReference>
<name>A0A9Y1FMT6_9ARCH</name>
<dbReference type="AlphaFoldDB" id="A0A9Y1FMT6"/>